<evidence type="ECO:0000256" key="2">
    <source>
        <dbReference type="ARBA" id="ARBA00007596"/>
    </source>
</evidence>
<keyword evidence="3 8" id="KW-0689">Ribosomal protein</keyword>
<dbReference type="GO" id="GO:1990904">
    <property type="term" value="C:ribonucleoprotein complex"/>
    <property type="evidence" value="ECO:0007669"/>
    <property type="project" value="UniProtKB-KW"/>
</dbReference>
<dbReference type="EMBL" id="KQ435687">
    <property type="protein sequence ID" value="KOX81353.1"/>
    <property type="molecule type" value="Genomic_DNA"/>
</dbReference>
<dbReference type="GO" id="GO:0005840">
    <property type="term" value="C:ribosome"/>
    <property type="evidence" value="ECO:0007669"/>
    <property type="project" value="UniProtKB-KW"/>
</dbReference>
<dbReference type="InterPro" id="IPR011332">
    <property type="entry name" value="Ribosomal_zn-bd"/>
</dbReference>
<dbReference type="STRING" id="166423.A0A0M9ADY1"/>
<dbReference type="PANTHER" id="PTHR47037:SF1">
    <property type="entry name" value="LARGE RIBOSOMAL SUBUNIT PROTEIN BL33M"/>
    <property type="match status" value="1"/>
</dbReference>
<comment type="subcellular location">
    <subcellularLocation>
        <location evidence="1">Mitochondrion</location>
    </subcellularLocation>
</comment>
<evidence type="ECO:0000313" key="8">
    <source>
        <dbReference type="EMBL" id="KOX81353.1"/>
    </source>
</evidence>
<evidence type="ECO:0000256" key="1">
    <source>
        <dbReference type="ARBA" id="ARBA00004173"/>
    </source>
</evidence>
<accession>A0A0M9ADY1</accession>
<keyword evidence="9" id="KW-1185">Reference proteome</keyword>
<dbReference type="InterPro" id="IPR052008">
    <property type="entry name" value="Mitoribosomal_protein_bL33"/>
</dbReference>
<dbReference type="GO" id="GO:0006412">
    <property type="term" value="P:translation"/>
    <property type="evidence" value="ECO:0007669"/>
    <property type="project" value="InterPro"/>
</dbReference>
<organism evidence="8 9">
    <name type="scientific">Melipona quadrifasciata</name>
    <dbReference type="NCBI Taxonomy" id="166423"/>
    <lineage>
        <taxon>Eukaryota</taxon>
        <taxon>Metazoa</taxon>
        <taxon>Ecdysozoa</taxon>
        <taxon>Arthropoda</taxon>
        <taxon>Hexapoda</taxon>
        <taxon>Insecta</taxon>
        <taxon>Pterygota</taxon>
        <taxon>Neoptera</taxon>
        <taxon>Endopterygota</taxon>
        <taxon>Hymenoptera</taxon>
        <taxon>Apocrita</taxon>
        <taxon>Aculeata</taxon>
        <taxon>Apoidea</taxon>
        <taxon>Anthophila</taxon>
        <taxon>Apidae</taxon>
        <taxon>Melipona</taxon>
    </lineage>
</organism>
<keyword evidence="5" id="KW-0687">Ribonucleoprotein</keyword>
<evidence type="ECO:0000313" key="9">
    <source>
        <dbReference type="Proteomes" id="UP000053105"/>
    </source>
</evidence>
<dbReference type="PANTHER" id="PTHR47037">
    <property type="entry name" value="39S RIBOSOMAL PROTEIN L33, MITOCHONDRIAL"/>
    <property type="match status" value="1"/>
</dbReference>
<sequence length="64" mass="7528">MFLTNVLCKKVKSKHILVLVESVASGHKRIKMRERLADKIEEVQFDPYVRADVIYRELKKVKSL</sequence>
<evidence type="ECO:0000256" key="3">
    <source>
        <dbReference type="ARBA" id="ARBA00022980"/>
    </source>
</evidence>
<gene>
    <name evidence="8" type="ORF">WN51_10686</name>
</gene>
<reference evidence="8 9" key="1">
    <citation type="submission" date="2015-07" db="EMBL/GenBank/DDBJ databases">
        <title>The genome of Melipona quadrifasciata.</title>
        <authorList>
            <person name="Pan H."/>
            <person name="Kapheim K."/>
        </authorList>
    </citation>
    <scope>NUCLEOTIDE SEQUENCE [LARGE SCALE GENOMIC DNA]</scope>
    <source>
        <strain evidence="8">0111107301</strain>
        <tissue evidence="8">Whole body</tissue>
    </source>
</reference>
<name>A0A0M9ADY1_9HYME</name>
<evidence type="ECO:0000256" key="6">
    <source>
        <dbReference type="ARBA" id="ARBA00035275"/>
    </source>
</evidence>
<proteinExistence type="inferred from homology"/>
<protein>
    <recommendedName>
        <fullName evidence="6">Large ribosomal subunit protein bL33m</fullName>
    </recommendedName>
    <alternativeName>
        <fullName evidence="7">39S ribosomal protein L33, mitochondrial</fullName>
    </alternativeName>
</protein>
<dbReference type="SUPFAM" id="SSF57829">
    <property type="entry name" value="Zn-binding ribosomal proteins"/>
    <property type="match status" value="1"/>
</dbReference>
<dbReference type="AlphaFoldDB" id="A0A0M9ADY1"/>
<keyword evidence="4" id="KW-0496">Mitochondrion</keyword>
<evidence type="ECO:0000256" key="5">
    <source>
        <dbReference type="ARBA" id="ARBA00023274"/>
    </source>
</evidence>
<comment type="similarity">
    <text evidence="2">Belongs to the bacterial ribosomal protein bL33 family.</text>
</comment>
<dbReference type="InterPro" id="IPR038584">
    <property type="entry name" value="Ribosomal_bL33_sf"/>
</dbReference>
<dbReference type="Gene3D" id="2.20.28.120">
    <property type="entry name" value="Ribosomal protein L33"/>
    <property type="match status" value="1"/>
</dbReference>
<dbReference type="OrthoDB" id="275534at2759"/>
<dbReference type="Proteomes" id="UP000053105">
    <property type="component" value="Unassembled WGS sequence"/>
</dbReference>
<dbReference type="GO" id="GO:0005739">
    <property type="term" value="C:mitochondrion"/>
    <property type="evidence" value="ECO:0007669"/>
    <property type="project" value="UniProtKB-SubCell"/>
</dbReference>
<evidence type="ECO:0000256" key="7">
    <source>
        <dbReference type="ARBA" id="ARBA00035436"/>
    </source>
</evidence>
<evidence type="ECO:0000256" key="4">
    <source>
        <dbReference type="ARBA" id="ARBA00023128"/>
    </source>
</evidence>